<feature type="transmembrane region" description="Helical" evidence="7">
    <location>
        <begin position="178"/>
        <end position="195"/>
    </location>
</feature>
<keyword evidence="4 10" id="KW-0067">ATP-binding</keyword>
<evidence type="ECO:0000313" key="10">
    <source>
        <dbReference type="EMBL" id="MDV7216388.1"/>
    </source>
</evidence>
<dbReference type="InterPro" id="IPR039421">
    <property type="entry name" value="Type_1_exporter"/>
</dbReference>
<proteinExistence type="predicted"/>
<dbReference type="InterPro" id="IPR017871">
    <property type="entry name" value="ABC_transporter-like_CS"/>
</dbReference>
<evidence type="ECO:0000256" key="2">
    <source>
        <dbReference type="ARBA" id="ARBA00022692"/>
    </source>
</evidence>
<name>A0ABU4F729_9ACTN</name>
<evidence type="ECO:0000256" key="6">
    <source>
        <dbReference type="ARBA" id="ARBA00023136"/>
    </source>
</evidence>
<evidence type="ECO:0000256" key="3">
    <source>
        <dbReference type="ARBA" id="ARBA00022741"/>
    </source>
</evidence>
<reference evidence="10 11" key="1">
    <citation type="submission" date="2023-10" db="EMBL/GenBank/DDBJ databases">
        <title>Characterization of rhizosphere-enriched actinobacteria from wheat plants lab-grown on chernevaya soil.</title>
        <authorList>
            <person name="Tikhonova E.N."/>
            <person name="Konopkin A."/>
            <person name="Kravchenko I.K."/>
        </authorList>
    </citation>
    <scope>NUCLEOTIDE SEQUENCE [LARGE SCALE GENOMIC DNA]</scope>
    <source>
        <strain evidence="10 11">RR29</strain>
    </source>
</reference>
<evidence type="ECO:0000256" key="4">
    <source>
        <dbReference type="ARBA" id="ARBA00022840"/>
    </source>
</evidence>
<dbReference type="InterPro" id="IPR003439">
    <property type="entry name" value="ABC_transporter-like_ATP-bd"/>
</dbReference>
<dbReference type="Pfam" id="PF00005">
    <property type="entry name" value="ABC_tran"/>
    <property type="match status" value="1"/>
</dbReference>
<evidence type="ECO:0000259" key="8">
    <source>
        <dbReference type="PROSITE" id="PS50893"/>
    </source>
</evidence>
<keyword evidence="2 7" id="KW-0812">Transmembrane</keyword>
<sequence>MPRDDINWTPSPGASTDQPRQVRRILKLFKPYRARLAVVGLLVGAASLVTVATPFLLKETLDVAIPQNRTGLLSLLALGMILSAVLTSIFGVLQTLISTTVGQRVMHDLRTAVYGRLQRMSLAFFTRTRTGEVQSRIANDIGGMQATVTSTATSLVSNLTSVVATIIAMIALDWRLTAVSLLLLPVFVWISRRVGNERKKIATQRQRQMAEMAATVTESLSVSGILLGRTMGRSDSLTRSFAEESEGLVDLEVRSNMAGRWRMSVISIVMAAMPAVIYWTAGMTLHLGGPDASIGTIVAFVSLQQGLFRPAVSLLSTGVQIQTSLALFARIFEYLDLPIDITEGENPVHLDSIKGEVAFEEVEFHYDDKSGVILDGIDITVPAGNSLAIVGPTGAGKSTLGYLVPRLYDVTGGRVTLDGVDVRDLDFDTLARAVGVVSQETYLFHASVADNLRFAKPDATDEELHTAARAAQIHEHIAGLPDGYDTVVGERGHRFSGGEKQRLAIARTILRDPPVLILDEATSALDNRTEAAVQDAIDALSANRTTLTIAHRLSTIRSADQIVVLDSGQIAERGTHEELLDQDGRYAALVRRDAQLEPTS</sequence>
<protein>
    <submittedName>
        <fullName evidence="10">ABC transporter ATP-binding protein</fullName>
    </submittedName>
</protein>
<dbReference type="Pfam" id="PF00664">
    <property type="entry name" value="ABC_membrane"/>
    <property type="match status" value="1"/>
</dbReference>
<dbReference type="RefSeq" id="WP_317771015.1">
    <property type="nucleotide sequence ID" value="NZ_JAWMAJ010000026.1"/>
</dbReference>
<keyword evidence="3" id="KW-0547">Nucleotide-binding</keyword>
<dbReference type="PANTHER" id="PTHR43394:SF7">
    <property type="entry name" value="ABC TRANSPORTER B FAMILY MEMBER 28"/>
    <property type="match status" value="1"/>
</dbReference>
<dbReference type="EMBL" id="JAWMAJ010000026">
    <property type="protein sequence ID" value="MDV7216388.1"/>
    <property type="molecule type" value="Genomic_DNA"/>
</dbReference>
<organism evidence="10 11">
    <name type="scientific">Streptomyces prunicolor</name>
    <dbReference type="NCBI Taxonomy" id="67348"/>
    <lineage>
        <taxon>Bacteria</taxon>
        <taxon>Bacillati</taxon>
        <taxon>Actinomycetota</taxon>
        <taxon>Actinomycetes</taxon>
        <taxon>Kitasatosporales</taxon>
        <taxon>Streptomycetaceae</taxon>
        <taxon>Streptomyces</taxon>
    </lineage>
</organism>
<feature type="transmembrane region" description="Helical" evidence="7">
    <location>
        <begin position="36"/>
        <end position="57"/>
    </location>
</feature>
<feature type="domain" description="ABC transporter" evidence="8">
    <location>
        <begin position="357"/>
        <end position="592"/>
    </location>
</feature>
<dbReference type="InterPro" id="IPR011527">
    <property type="entry name" value="ABC1_TM_dom"/>
</dbReference>
<evidence type="ECO:0000256" key="5">
    <source>
        <dbReference type="ARBA" id="ARBA00022989"/>
    </source>
</evidence>
<comment type="caution">
    <text evidence="10">The sequence shown here is derived from an EMBL/GenBank/DDBJ whole genome shotgun (WGS) entry which is preliminary data.</text>
</comment>
<dbReference type="PROSITE" id="PS50929">
    <property type="entry name" value="ABC_TM1F"/>
    <property type="match status" value="1"/>
</dbReference>
<dbReference type="Proteomes" id="UP001187346">
    <property type="component" value="Unassembled WGS sequence"/>
</dbReference>
<keyword evidence="11" id="KW-1185">Reference proteome</keyword>
<dbReference type="InterPro" id="IPR036640">
    <property type="entry name" value="ABC1_TM_sf"/>
</dbReference>
<dbReference type="CDD" id="cd18550">
    <property type="entry name" value="ABC_6TM_exporter_like"/>
    <property type="match status" value="1"/>
</dbReference>
<dbReference type="Gene3D" id="1.20.1560.10">
    <property type="entry name" value="ABC transporter type 1, transmembrane domain"/>
    <property type="match status" value="1"/>
</dbReference>
<dbReference type="PROSITE" id="PS50893">
    <property type="entry name" value="ABC_TRANSPORTER_2"/>
    <property type="match status" value="1"/>
</dbReference>
<feature type="transmembrane region" description="Helical" evidence="7">
    <location>
        <begin position="263"/>
        <end position="281"/>
    </location>
</feature>
<dbReference type="PANTHER" id="PTHR43394">
    <property type="entry name" value="ATP-DEPENDENT PERMEASE MDL1, MITOCHONDRIAL"/>
    <property type="match status" value="1"/>
</dbReference>
<feature type="transmembrane region" description="Helical" evidence="7">
    <location>
        <begin position="72"/>
        <end position="97"/>
    </location>
</feature>
<dbReference type="InterPro" id="IPR027417">
    <property type="entry name" value="P-loop_NTPase"/>
</dbReference>
<dbReference type="InterPro" id="IPR003593">
    <property type="entry name" value="AAA+_ATPase"/>
</dbReference>
<dbReference type="Gene3D" id="3.40.50.300">
    <property type="entry name" value="P-loop containing nucleotide triphosphate hydrolases"/>
    <property type="match status" value="1"/>
</dbReference>
<gene>
    <name evidence="10" type="ORF">R5A26_10525</name>
</gene>
<dbReference type="SUPFAM" id="SSF90123">
    <property type="entry name" value="ABC transporter transmembrane region"/>
    <property type="match status" value="1"/>
</dbReference>
<feature type="domain" description="ABC transmembrane type-1" evidence="9">
    <location>
        <begin position="37"/>
        <end position="323"/>
    </location>
</feature>
<dbReference type="GO" id="GO:0005524">
    <property type="term" value="F:ATP binding"/>
    <property type="evidence" value="ECO:0007669"/>
    <property type="project" value="UniProtKB-KW"/>
</dbReference>
<dbReference type="PROSITE" id="PS00211">
    <property type="entry name" value="ABC_TRANSPORTER_1"/>
    <property type="match status" value="1"/>
</dbReference>
<dbReference type="SMART" id="SM00382">
    <property type="entry name" value="AAA"/>
    <property type="match status" value="1"/>
</dbReference>
<evidence type="ECO:0000313" key="11">
    <source>
        <dbReference type="Proteomes" id="UP001187346"/>
    </source>
</evidence>
<accession>A0ABU4F729</accession>
<evidence type="ECO:0000256" key="1">
    <source>
        <dbReference type="ARBA" id="ARBA00004651"/>
    </source>
</evidence>
<keyword evidence="6 7" id="KW-0472">Membrane</keyword>
<evidence type="ECO:0000256" key="7">
    <source>
        <dbReference type="SAM" id="Phobius"/>
    </source>
</evidence>
<comment type="subcellular location">
    <subcellularLocation>
        <location evidence="1">Cell membrane</location>
        <topology evidence="1">Multi-pass membrane protein</topology>
    </subcellularLocation>
</comment>
<keyword evidence="5 7" id="KW-1133">Transmembrane helix</keyword>
<evidence type="ECO:0000259" key="9">
    <source>
        <dbReference type="PROSITE" id="PS50929"/>
    </source>
</evidence>
<feature type="transmembrane region" description="Helical" evidence="7">
    <location>
        <begin position="152"/>
        <end position="172"/>
    </location>
</feature>
<dbReference type="SUPFAM" id="SSF52540">
    <property type="entry name" value="P-loop containing nucleoside triphosphate hydrolases"/>
    <property type="match status" value="1"/>
</dbReference>